<evidence type="ECO:0000313" key="3">
    <source>
        <dbReference type="Proteomes" id="UP000320300"/>
    </source>
</evidence>
<accession>A0A521FL48</accession>
<organism evidence="2 3">
    <name type="scientific">Pedobacter westerhofensis</name>
    <dbReference type="NCBI Taxonomy" id="425512"/>
    <lineage>
        <taxon>Bacteria</taxon>
        <taxon>Pseudomonadati</taxon>
        <taxon>Bacteroidota</taxon>
        <taxon>Sphingobacteriia</taxon>
        <taxon>Sphingobacteriales</taxon>
        <taxon>Sphingobacteriaceae</taxon>
        <taxon>Pedobacter</taxon>
    </lineage>
</organism>
<reference evidence="2 3" key="1">
    <citation type="submission" date="2017-05" db="EMBL/GenBank/DDBJ databases">
        <authorList>
            <person name="Varghese N."/>
            <person name="Submissions S."/>
        </authorList>
    </citation>
    <scope>NUCLEOTIDE SEQUENCE [LARGE SCALE GENOMIC DNA]</scope>
    <source>
        <strain evidence="2 3">DSM 19036</strain>
    </source>
</reference>
<keyword evidence="1" id="KW-0812">Transmembrane</keyword>
<keyword evidence="1" id="KW-1133">Transmembrane helix</keyword>
<dbReference type="OrthoDB" id="639802at2"/>
<evidence type="ECO:0000313" key="2">
    <source>
        <dbReference type="EMBL" id="SMO96839.1"/>
    </source>
</evidence>
<gene>
    <name evidence="2" type="ORF">SAMN06265348_113154</name>
</gene>
<dbReference type="Proteomes" id="UP000320300">
    <property type="component" value="Unassembled WGS sequence"/>
</dbReference>
<dbReference type="RefSeq" id="WP_142530574.1">
    <property type="nucleotide sequence ID" value="NZ_CBCSJO010000012.1"/>
</dbReference>
<name>A0A521FL48_9SPHI</name>
<sequence>MNNNELSRLLASIEKELNWGPAKEWNNRDFERLNILILERTKVSLSSSTLKRIWGKVNYNNQPSLTTLDALSRFAGFESWREFCRQPAASDRSAPPFIPEAAFPGKRKKSYVFAFTILMAVLLVILFKVFNSRQNITSSPDHSAYSFTSKAITRDIPNSVVFNYDARAAGTRPVMIQQSWDKTRRNSVPAGKHQFTSIYYRPGFYQAKLIVANEVVKEHPLLIPTKGWLGLLAKDPAPVYLGEEEFLHQDHLGISAEFLRQKLSQDQWEAPVAEFYNVGNFVPVPINSLSFTVDLKNTFSAGASKCAVINVQLITDNQPLNIPLSMPGCISNLYLSNGEDDISGRSNDLSSFGIALGKWTRVSCKTSNGKIDYLINDQLVYQTKQPKKKVKILGIGITFQGGGMIKNVRLWCGPKLVFSSY</sequence>
<protein>
    <submittedName>
        <fullName evidence="2">Uncharacterized protein</fullName>
    </submittedName>
</protein>
<proteinExistence type="predicted"/>
<dbReference type="AlphaFoldDB" id="A0A521FL48"/>
<dbReference type="EMBL" id="FXTN01000013">
    <property type="protein sequence ID" value="SMO96839.1"/>
    <property type="molecule type" value="Genomic_DNA"/>
</dbReference>
<feature type="transmembrane region" description="Helical" evidence="1">
    <location>
        <begin position="111"/>
        <end position="130"/>
    </location>
</feature>
<keyword evidence="1" id="KW-0472">Membrane</keyword>
<keyword evidence="3" id="KW-1185">Reference proteome</keyword>
<evidence type="ECO:0000256" key="1">
    <source>
        <dbReference type="SAM" id="Phobius"/>
    </source>
</evidence>